<organism evidence="1 2">
    <name type="scientific">Penicillium brasilianum</name>
    <dbReference type="NCBI Taxonomy" id="104259"/>
    <lineage>
        <taxon>Eukaryota</taxon>
        <taxon>Fungi</taxon>
        <taxon>Dikarya</taxon>
        <taxon>Ascomycota</taxon>
        <taxon>Pezizomycotina</taxon>
        <taxon>Eurotiomycetes</taxon>
        <taxon>Eurotiomycetidae</taxon>
        <taxon>Eurotiales</taxon>
        <taxon>Aspergillaceae</taxon>
        <taxon>Penicillium</taxon>
    </lineage>
</organism>
<evidence type="ECO:0000313" key="2">
    <source>
        <dbReference type="Proteomes" id="UP000042958"/>
    </source>
</evidence>
<gene>
    <name evidence="1" type="ORF">PMG11_11368</name>
</gene>
<reference evidence="2" key="1">
    <citation type="journal article" date="2015" name="Genome Announc.">
        <title>Draft genome sequence of the fungus Penicillium brasilianum MG11.</title>
        <authorList>
            <person name="Horn F."/>
            <person name="Linde J."/>
            <person name="Mattern D.J."/>
            <person name="Walther G."/>
            <person name="Guthke R."/>
            <person name="Brakhage A.A."/>
            <person name="Valiante V."/>
        </authorList>
    </citation>
    <scope>NUCLEOTIDE SEQUENCE [LARGE SCALE GENOMIC DNA]</scope>
    <source>
        <strain evidence="2">MG11</strain>
    </source>
</reference>
<name>A0A0F7U1X6_PENBI</name>
<dbReference type="Proteomes" id="UP000042958">
    <property type="component" value="Unassembled WGS sequence"/>
</dbReference>
<dbReference type="AlphaFoldDB" id="A0A0F7U1X6"/>
<dbReference type="EMBL" id="CDHK01000028">
    <property type="protein sequence ID" value="CEJ62883.1"/>
    <property type="molecule type" value="Genomic_DNA"/>
</dbReference>
<evidence type="ECO:0000313" key="1">
    <source>
        <dbReference type="EMBL" id="CEJ62883.1"/>
    </source>
</evidence>
<keyword evidence="2" id="KW-1185">Reference proteome</keyword>
<proteinExistence type="predicted"/>
<protein>
    <submittedName>
        <fullName evidence="1">Uncharacterized protein</fullName>
    </submittedName>
</protein>
<accession>A0A0F7U1X6</accession>
<sequence>MLRCLGHADVHDIIFGSNVANVDTTDDQTFDVQKVRLAIRLADAKITEVLERFLPVVVVTVEPLCRTNWLRLSKLILQELRRYTKMFLEVEFHPVYQEDQAKQEGN</sequence>
<dbReference type="OrthoDB" id="4364664at2759"/>